<dbReference type="RefSeq" id="WP_149621197.1">
    <property type="nucleotide sequence ID" value="NZ_VOBL01000050.1"/>
</dbReference>
<accession>A0A5B0DRL0</accession>
<reference evidence="3 4" key="1">
    <citation type="submission" date="2019-07" db="EMBL/GenBank/DDBJ databases">
        <title>Analysis of the biochemical properties, biological activity and biotechnological potential of siderophores and biosurfactants produced by Antarctic psychrotolerant bacteria.</title>
        <authorList>
            <person name="Styczynski M."/>
            <person name="Krucon T."/>
            <person name="Decewicz P."/>
            <person name="Dziewit L."/>
        </authorList>
    </citation>
    <scope>NUCLEOTIDE SEQUENCE [LARGE SCALE GENOMIC DNA]</scope>
    <source>
        <strain evidence="3 4">ANT_H27</strain>
    </source>
</reference>
<evidence type="ECO:0000256" key="1">
    <source>
        <dbReference type="SAM" id="Coils"/>
    </source>
</evidence>
<proteinExistence type="predicted"/>
<dbReference type="Proteomes" id="UP000323856">
    <property type="component" value="Unassembled WGS sequence"/>
</dbReference>
<keyword evidence="1" id="KW-0175">Coiled coil</keyword>
<name>A0A5B0DRL0_9MICC</name>
<comment type="caution">
    <text evidence="3">The sequence shown here is derived from an EMBL/GenBank/DDBJ whole genome shotgun (WGS) entry which is preliminary data.</text>
</comment>
<gene>
    <name evidence="3" type="ORF">FQ154_20645</name>
</gene>
<protein>
    <submittedName>
        <fullName evidence="3">Uncharacterized protein</fullName>
    </submittedName>
</protein>
<organism evidence="3 4">
    <name type="scientific">Paeniglutamicibacter gangotriensis</name>
    <dbReference type="NCBI Taxonomy" id="254787"/>
    <lineage>
        <taxon>Bacteria</taxon>
        <taxon>Bacillati</taxon>
        <taxon>Actinomycetota</taxon>
        <taxon>Actinomycetes</taxon>
        <taxon>Micrococcales</taxon>
        <taxon>Micrococcaceae</taxon>
        <taxon>Paeniglutamicibacter</taxon>
    </lineage>
</organism>
<sequence length="197" mass="21305">MEQHPTSSPSPAQRAADASAQMDASGAKVTVSAVRARAGVSMEAARLGVEQWRTQSRQPEIPMPENVQRIFASAWATAVSDADARYQSDREAARELVAAAAAEAQEAGKLVDTEAARAEAEKERAIAAEQEVARLRGQLTEEAARHQGERRLAAEALETEQARTQEAREALAEARGALAILQDQAALYWNKTETQKK</sequence>
<evidence type="ECO:0000256" key="2">
    <source>
        <dbReference type="SAM" id="MobiDB-lite"/>
    </source>
</evidence>
<feature type="coiled-coil region" evidence="1">
    <location>
        <begin position="110"/>
        <end position="184"/>
    </location>
</feature>
<evidence type="ECO:0000313" key="3">
    <source>
        <dbReference type="EMBL" id="KAA0969108.1"/>
    </source>
</evidence>
<dbReference type="EMBL" id="VOBL01000050">
    <property type="protein sequence ID" value="KAA0969108.1"/>
    <property type="molecule type" value="Genomic_DNA"/>
</dbReference>
<feature type="compositionally biased region" description="Polar residues" evidence="2">
    <location>
        <begin position="1"/>
        <end position="11"/>
    </location>
</feature>
<dbReference type="AlphaFoldDB" id="A0A5B0DRL0"/>
<feature type="region of interest" description="Disordered" evidence="2">
    <location>
        <begin position="1"/>
        <end position="26"/>
    </location>
</feature>
<evidence type="ECO:0000313" key="4">
    <source>
        <dbReference type="Proteomes" id="UP000323856"/>
    </source>
</evidence>